<organism evidence="2 3">
    <name type="scientific">Luteimonas vadosa</name>
    <dbReference type="NCBI Taxonomy" id="1165507"/>
    <lineage>
        <taxon>Bacteria</taxon>
        <taxon>Pseudomonadati</taxon>
        <taxon>Pseudomonadota</taxon>
        <taxon>Gammaproteobacteria</taxon>
        <taxon>Lysobacterales</taxon>
        <taxon>Lysobacteraceae</taxon>
        <taxon>Luteimonas</taxon>
    </lineage>
</organism>
<evidence type="ECO:0000313" key="3">
    <source>
        <dbReference type="Proteomes" id="UP001501323"/>
    </source>
</evidence>
<dbReference type="Gene3D" id="1.25.40.10">
    <property type="entry name" value="Tetratricopeptide repeat domain"/>
    <property type="match status" value="1"/>
</dbReference>
<protein>
    <recommendedName>
        <fullName evidence="4">Tetratricopeptide repeat protein</fullName>
    </recommendedName>
</protein>
<evidence type="ECO:0008006" key="4">
    <source>
        <dbReference type="Google" id="ProtNLM"/>
    </source>
</evidence>
<accession>A0ABP9E6Z3</accession>
<feature type="chain" id="PRO_5045552466" description="Tetratricopeptide repeat protein" evidence="1">
    <location>
        <begin position="26"/>
        <end position="178"/>
    </location>
</feature>
<feature type="signal peptide" evidence="1">
    <location>
        <begin position="1"/>
        <end position="25"/>
    </location>
</feature>
<evidence type="ECO:0000313" key="2">
    <source>
        <dbReference type="EMBL" id="GAA4870214.1"/>
    </source>
</evidence>
<proteinExistence type="predicted"/>
<dbReference type="EMBL" id="BAABJY010000003">
    <property type="protein sequence ID" value="GAA4870214.1"/>
    <property type="molecule type" value="Genomic_DNA"/>
</dbReference>
<name>A0ABP9E6Z3_9GAMM</name>
<dbReference type="Proteomes" id="UP001501323">
    <property type="component" value="Unassembled WGS sequence"/>
</dbReference>
<sequence length="178" mass="18646">MPAMPAMSRSICVLVLAGLAACASAPEPASPQRPSLATETPEQMVASIRASAGDGEGELAVQPLRDPMVEDLREEAQRLEAQRRHADAGAALDRAIEIVPDDPALLQERAEVALLEGDPAIAGALAERAHSLGAQVGPLCRRHWATIEKVRLLAADAAGAADAKARIEACKLAPPPRY</sequence>
<keyword evidence="1" id="KW-0732">Signal</keyword>
<dbReference type="InterPro" id="IPR011990">
    <property type="entry name" value="TPR-like_helical_dom_sf"/>
</dbReference>
<gene>
    <name evidence="2" type="ORF">GCM10023332_23420</name>
</gene>
<reference evidence="3" key="1">
    <citation type="journal article" date="2019" name="Int. J. Syst. Evol. Microbiol.">
        <title>The Global Catalogue of Microorganisms (GCM) 10K type strain sequencing project: providing services to taxonomists for standard genome sequencing and annotation.</title>
        <authorList>
            <consortium name="The Broad Institute Genomics Platform"/>
            <consortium name="The Broad Institute Genome Sequencing Center for Infectious Disease"/>
            <person name="Wu L."/>
            <person name="Ma J."/>
        </authorList>
    </citation>
    <scope>NUCLEOTIDE SEQUENCE [LARGE SCALE GENOMIC DNA]</scope>
    <source>
        <strain evidence="3">JCM 18392</strain>
    </source>
</reference>
<dbReference type="SUPFAM" id="SSF48452">
    <property type="entry name" value="TPR-like"/>
    <property type="match status" value="1"/>
</dbReference>
<keyword evidence="3" id="KW-1185">Reference proteome</keyword>
<evidence type="ECO:0000256" key="1">
    <source>
        <dbReference type="SAM" id="SignalP"/>
    </source>
</evidence>
<comment type="caution">
    <text evidence="2">The sequence shown here is derived from an EMBL/GenBank/DDBJ whole genome shotgun (WGS) entry which is preliminary data.</text>
</comment>